<organism evidence="5 6">
    <name type="scientific">Cavia porcellus</name>
    <name type="common">Guinea pig</name>
    <dbReference type="NCBI Taxonomy" id="10141"/>
    <lineage>
        <taxon>Eukaryota</taxon>
        <taxon>Metazoa</taxon>
        <taxon>Chordata</taxon>
        <taxon>Craniata</taxon>
        <taxon>Vertebrata</taxon>
        <taxon>Euteleostomi</taxon>
        <taxon>Mammalia</taxon>
        <taxon>Eutheria</taxon>
        <taxon>Euarchontoglires</taxon>
        <taxon>Glires</taxon>
        <taxon>Rodentia</taxon>
        <taxon>Hystricomorpha</taxon>
        <taxon>Caviidae</taxon>
        <taxon>Cavia</taxon>
    </lineage>
</organism>
<dbReference type="RefSeq" id="XP_063091155.1">
    <property type="nucleotide sequence ID" value="XM_063235085.1"/>
</dbReference>
<reference evidence="6" key="1">
    <citation type="journal article" date="2011" name="Nature">
        <title>A high-resolution map of human evolutionary constraint using 29 mammals.</title>
        <authorList>
            <person name="Lindblad-Toh K."/>
            <person name="Garber M."/>
            <person name="Zuk O."/>
            <person name="Lin M.F."/>
            <person name="Parker B.J."/>
            <person name="Washietl S."/>
            <person name="Kheradpour P."/>
            <person name="Ernst J."/>
            <person name="Jordan G."/>
            <person name="Mauceli E."/>
            <person name="Ward L.D."/>
            <person name="Lowe C.B."/>
            <person name="Holloway A.K."/>
            <person name="Clamp M."/>
            <person name="Gnerre S."/>
            <person name="Alfoldi J."/>
            <person name="Beal K."/>
            <person name="Chang J."/>
            <person name="Clawson H."/>
            <person name="Cuff J."/>
            <person name="Di Palma F."/>
            <person name="Fitzgerald S."/>
            <person name="Flicek P."/>
            <person name="Guttman M."/>
            <person name="Hubisz M.J."/>
            <person name="Jaffe D.B."/>
            <person name="Jungreis I."/>
            <person name="Kent W.J."/>
            <person name="Kostka D."/>
            <person name="Lara M."/>
            <person name="Martins A.L."/>
            <person name="Massingham T."/>
            <person name="Moltke I."/>
            <person name="Raney B.J."/>
            <person name="Rasmussen M.D."/>
            <person name="Robinson J."/>
            <person name="Stark A."/>
            <person name="Vilella A.J."/>
            <person name="Wen J."/>
            <person name="Xie X."/>
            <person name="Zody M.C."/>
            <person name="Baldwin J."/>
            <person name="Bloom T."/>
            <person name="Chin C.W."/>
            <person name="Heiman D."/>
            <person name="Nicol R."/>
            <person name="Nusbaum C."/>
            <person name="Young S."/>
            <person name="Wilkinson J."/>
            <person name="Worley K.C."/>
            <person name="Kovar C.L."/>
            <person name="Muzny D.M."/>
            <person name="Gibbs R.A."/>
            <person name="Cree A."/>
            <person name="Dihn H.H."/>
            <person name="Fowler G."/>
            <person name="Jhangiani S."/>
            <person name="Joshi V."/>
            <person name="Lee S."/>
            <person name="Lewis L.R."/>
            <person name="Nazareth L.V."/>
            <person name="Okwuonu G."/>
            <person name="Santibanez J."/>
            <person name="Warren W.C."/>
            <person name="Mardis E.R."/>
            <person name="Weinstock G.M."/>
            <person name="Wilson R.K."/>
            <person name="Delehaunty K."/>
            <person name="Dooling D."/>
            <person name="Fronik C."/>
            <person name="Fulton L."/>
            <person name="Fulton B."/>
            <person name="Graves T."/>
            <person name="Minx P."/>
            <person name="Sodergren E."/>
            <person name="Birney E."/>
            <person name="Margulies E.H."/>
            <person name="Herrero J."/>
            <person name="Green E.D."/>
            <person name="Haussler D."/>
            <person name="Siepel A."/>
            <person name="Goldman N."/>
            <person name="Pollard K.S."/>
            <person name="Pedersen J.S."/>
            <person name="Lander E.S."/>
            <person name="Kellis M."/>
        </authorList>
    </citation>
    <scope>NUCLEOTIDE SEQUENCE [LARGE SCALE GENOMIC DNA]</scope>
    <source>
        <strain evidence="6">2N</strain>
    </source>
</reference>
<evidence type="ECO:0000256" key="1">
    <source>
        <dbReference type="ARBA" id="ARBA00002844"/>
    </source>
</evidence>
<dbReference type="EMBL" id="AAKN02003493">
    <property type="status" value="NOT_ANNOTATED_CDS"/>
    <property type="molecule type" value="Genomic_DNA"/>
</dbReference>
<evidence type="ECO:0000313" key="5">
    <source>
        <dbReference type="Ensembl" id="ENSCPOP00000029007.1"/>
    </source>
</evidence>
<dbReference type="OMA" id="YQDVAMR"/>
<dbReference type="FunCoup" id="A0A286XTZ7">
    <property type="interactions" value="1484"/>
</dbReference>
<dbReference type="AlphaFoldDB" id="A0A286XTZ7"/>
<reference evidence="5" key="3">
    <citation type="submission" date="2025-09" db="UniProtKB">
        <authorList>
            <consortium name="Ensembl"/>
        </authorList>
    </citation>
    <scope>IDENTIFICATION</scope>
    <source>
        <strain evidence="5">2N</strain>
    </source>
</reference>
<dbReference type="RefSeq" id="XP_012999153.1">
    <property type="nucleotide sequence ID" value="XM_013143699.3"/>
</dbReference>
<dbReference type="EMBL" id="AAKN02003494">
    <property type="status" value="NOT_ANNOTATED_CDS"/>
    <property type="molecule type" value="Genomic_DNA"/>
</dbReference>
<dbReference type="InParanoid" id="A0A286XTZ7"/>
<dbReference type="Ensembl" id="ENSCPOT00000039651.1">
    <property type="protein sequence ID" value="ENSCPOP00000029007.1"/>
    <property type="gene ID" value="ENSCPOG00000030553.1"/>
</dbReference>
<evidence type="ECO:0000313" key="6">
    <source>
        <dbReference type="Proteomes" id="UP000005447"/>
    </source>
</evidence>
<feature type="region of interest" description="Disordered" evidence="4">
    <location>
        <begin position="1"/>
        <end position="77"/>
    </location>
</feature>
<evidence type="ECO:0000256" key="2">
    <source>
        <dbReference type="ARBA" id="ARBA00006393"/>
    </source>
</evidence>
<dbReference type="GeneTree" id="ENSGT00530000064264"/>
<dbReference type="GO" id="GO:0004862">
    <property type="term" value="F:cAMP-dependent protein kinase inhibitor activity"/>
    <property type="evidence" value="ECO:0007669"/>
    <property type="project" value="InterPro"/>
</dbReference>
<dbReference type="GeneID" id="100720393"/>
<reference evidence="5" key="2">
    <citation type="submission" date="2025-08" db="UniProtKB">
        <authorList>
            <consortium name="Ensembl"/>
        </authorList>
    </citation>
    <scope>IDENTIFICATION</scope>
    <source>
        <strain evidence="5">2N</strain>
    </source>
</reference>
<dbReference type="Bgee" id="ENSCPOG00000030553">
    <property type="expression patterns" value="Expressed in testis and 11 other cell types or tissues"/>
</dbReference>
<evidence type="ECO:0000256" key="3">
    <source>
        <dbReference type="ARBA" id="ARBA00023013"/>
    </source>
</evidence>
<name>A0A286XTZ7_CAVPO</name>
<sequence>MRTRSSTMTDVEATATSFTSSSRTGRRNALPDIRSSGASSEALELPEQLQTLSVKEEVQQKNKETTQDQLESPKEEK</sequence>
<dbReference type="OrthoDB" id="6380180at2759"/>
<dbReference type="STRING" id="10141.ENSCPOP00000029007"/>
<dbReference type="Proteomes" id="UP000005447">
    <property type="component" value="Unassembled WGS sequence"/>
</dbReference>
<dbReference type="GO" id="GO:0032206">
    <property type="term" value="P:positive regulation of telomere maintenance"/>
    <property type="evidence" value="ECO:0007669"/>
    <property type="project" value="Ensembl"/>
</dbReference>
<dbReference type="Pfam" id="PF02827">
    <property type="entry name" value="PKI"/>
    <property type="match status" value="1"/>
</dbReference>
<feature type="compositionally biased region" description="Basic and acidic residues" evidence="4">
    <location>
        <begin position="54"/>
        <end position="77"/>
    </location>
</feature>
<evidence type="ECO:0000256" key="4">
    <source>
        <dbReference type="SAM" id="MobiDB-lite"/>
    </source>
</evidence>
<keyword evidence="6" id="KW-1185">Reference proteome</keyword>
<dbReference type="VEuPathDB" id="HostDB:ENSCPOG00000030553"/>
<feature type="compositionally biased region" description="Low complexity" evidence="4">
    <location>
        <begin position="14"/>
        <end position="23"/>
    </location>
</feature>
<dbReference type="eggNOG" id="ENOG502S8BW">
    <property type="taxonomic scope" value="Eukaryota"/>
</dbReference>
<dbReference type="RefSeq" id="XP_063091154.1">
    <property type="nucleotide sequence ID" value="XM_063235084.1"/>
</dbReference>
<dbReference type="CTD" id="5570"/>
<proteinExistence type="inferred from homology"/>
<dbReference type="PANTHER" id="PTHR15416">
    <property type="entry name" value="CAMP-DEPENDENT PROTEIN KINASE INHIBITOR/PKI"/>
    <property type="match status" value="1"/>
</dbReference>
<comment type="similarity">
    <text evidence="2">Belongs to the PKI family.</text>
</comment>
<protein>
    <submittedName>
        <fullName evidence="5">cAMP-dependent protein kinase inhibitor beta</fullName>
    </submittedName>
</protein>
<accession>A0A286XTZ7</accession>
<comment type="function">
    <text evidence="1">Extremely potent competitive inhibitor of cAMP-dependent protein kinase activity, this protein interacts with the catalytic subunit of the enzyme after the cAMP-induced dissociation of its regulatory chains.</text>
</comment>
<dbReference type="InterPro" id="IPR004171">
    <property type="entry name" value="cAMP_dep_PKI"/>
</dbReference>
<keyword evidence="3" id="KW-0649">Protein kinase inhibitor</keyword>
<gene>
    <name evidence="5" type="primary">PKIB</name>
</gene>